<keyword evidence="4" id="KW-1185">Reference proteome</keyword>
<dbReference type="AlphaFoldDB" id="A0AAN5D4R9"/>
<name>A0AAN5D4R9_9BILA</name>
<feature type="non-terminal residue" evidence="3">
    <location>
        <position position="1"/>
    </location>
</feature>
<reference evidence="4" key="1">
    <citation type="submission" date="2022-10" db="EMBL/GenBank/DDBJ databases">
        <title>Genome assembly of Pristionchus species.</title>
        <authorList>
            <person name="Yoshida K."/>
            <person name="Sommer R.J."/>
        </authorList>
    </citation>
    <scope>NUCLEOTIDE SEQUENCE [LARGE SCALE GENOMIC DNA]</scope>
    <source>
        <strain evidence="4">RS5460</strain>
    </source>
</reference>
<feature type="non-terminal residue" evidence="3">
    <location>
        <position position="117"/>
    </location>
</feature>
<feature type="chain" id="PRO_5043021589" evidence="2">
    <location>
        <begin position="18"/>
        <end position="117"/>
    </location>
</feature>
<feature type="region of interest" description="Disordered" evidence="1">
    <location>
        <begin position="80"/>
        <end position="100"/>
    </location>
</feature>
<feature type="signal peptide" evidence="2">
    <location>
        <begin position="1"/>
        <end position="17"/>
    </location>
</feature>
<evidence type="ECO:0000256" key="1">
    <source>
        <dbReference type="SAM" id="MobiDB-lite"/>
    </source>
</evidence>
<organism evidence="3 4">
    <name type="scientific">Pristionchus mayeri</name>
    <dbReference type="NCBI Taxonomy" id="1317129"/>
    <lineage>
        <taxon>Eukaryota</taxon>
        <taxon>Metazoa</taxon>
        <taxon>Ecdysozoa</taxon>
        <taxon>Nematoda</taxon>
        <taxon>Chromadorea</taxon>
        <taxon>Rhabditida</taxon>
        <taxon>Rhabditina</taxon>
        <taxon>Diplogasteromorpha</taxon>
        <taxon>Diplogasteroidea</taxon>
        <taxon>Neodiplogasteridae</taxon>
        <taxon>Pristionchus</taxon>
    </lineage>
</organism>
<accession>A0AAN5D4R9</accession>
<dbReference type="EMBL" id="BTRK01000006">
    <property type="protein sequence ID" value="GMR56826.1"/>
    <property type="molecule type" value="Genomic_DNA"/>
</dbReference>
<comment type="caution">
    <text evidence="3">The sequence shown here is derived from an EMBL/GenBank/DDBJ whole genome shotgun (WGS) entry which is preliminary data.</text>
</comment>
<evidence type="ECO:0000313" key="4">
    <source>
        <dbReference type="Proteomes" id="UP001328107"/>
    </source>
</evidence>
<gene>
    <name evidence="3" type="ORF">PMAYCL1PPCAC_27021</name>
</gene>
<sequence>LFYIRLLLLLRLAEELAIEGVRELAETRRHAVPPHAPSTATRRAQSIVQLGCGRGVAGGSRVAGDERGRRHLRCRCRRRHRRGREEEGGGGGLRGRIGHQELKGVEERARRCHGCSC</sequence>
<proteinExistence type="predicted"/>
<dbReference type="Proteomes" id="UP001328107">
    <property type="component" value="Unassembled WGS sequence"/>
</dbReference>
<keyword evidence="2" id="KW-0732">Signal</keyword>
<evidence type="ECO:0000256" key="2">
    <source>
        <dbReference type="SAM" id="SignalP"/>
    </source>
</evidence>
<evidence type="ECO:0000313" key="3">
    <source>
        <dbReference type="EMBL" id="GMR56826.1"/>
    </source>
</evidence>
<protein>
    <submittedName>
        <fullName evidence="3">Uncharacterized protein</fullName>
    </submittedName>
</protein>